<dbReference type="Gene3D" id="2.160.10.10">
    <property type="entry name" value="Hexapeptide repeat proteins"/>
    <property type="match status" value="1"/>
</dbReference>
<feature type="binding site" evidence="4">
    <location>
        <position position="146"/>
    </location>
    <ligand>
        <name>acetyl-CoA</name>
        <dbReference type="ChEBI" id="CHEBI:57288"/>
    </ligand>
</feature>
<organism evidence="6 7">
    <name type="scientific">Marinitoga hydrogenitolerans (strain DSM 16785 / JCM 12826 / AT1271)</name>
    <dbReference type="NCBI Taxonomy" id="1122195"/>
    <lineage>
        <taxon>Bacteria</taxon>
        <taxon>Thermotogati</taxon>
        <taxon>Thermotogota</taxon>
        <taxon>Thermotogae</taxon>
        <taxon>Petrotogales</taxon>
        <taxon>Petrotogaceae</taxon>
        <taxon>Marinitoga</taxon>
    </lineage>
</organism>
<feature type="site" description="Increases basicity of active site His" evidence="3">
    <location>
        <position position="138"/>
    </location>
</feature>
<dbReference type="InterPro" id="IPR041561">
    <property type="entry name" value="PglD_N"/>
</dbReference>
<dbReference type="InterPro" id="IPR050179">
    <property type="entry name" value="Trans_hexapeptide_repeat"/>
</dbReference>
<comment type="caution">
    <text evidence="6">The sequence shown here is derived from an EMBL/GenBank/DDBJ whole genome shotgun (WGS) entry which is preliminary data.</text>
</comment>
<sequence length="212" mass="23134">MRNLLILGAGGHGKVVADIARQMNFWENISFLDDDENKIGKYINNYKVIGKLNDYIQLKNKYDYAFVAIGNNRIRLKWVEILKTKEYKIPIIKHNSTVIGFDVNIGIGTVVMPGVVINTKTKIGMGSIINTSSSIDHDCYIDDGVHISPGVVLGGNVFINKGSWIGLGAKIINNITIGKNSIVAAGAVVINDVPDNVMVVGVPAKIKKKLED</sequence>
<dbReference type="PANTHER" id="PTHR43300:SF7">
    <property type="entry name" value="UDP-N-ACETYLBACILLOSAMINE N-ACETYLTRANSFERASE"/>
    <property type="match status" value="1"/>
</dbReference>
<dbReference type="CDD" id="cd03360">
    <property type="entry name" value="LbH_AT_putative"/>
    <property type="match status" value="1"/>
</dbReference>
<protein>
    <submittedName>
        <fullName evidence="6">Sugar O-acyltransferase, sialic acid O-acetyltransferase NeuD family</fullName>
    </submittedName>
</protein>
<dbReference type="RefSeq" id="WP_072865546.1">
    <property type="nucleotide sequence ID" value="NZ_FQUI01000035.1"/>
</dbReference>
<dbReference type="SUPFAM" id="SSF51161">
    <property type="entry name" value="Trimeric LpxA-like enzymes"/>
    <property type="match status" value="1"/>
</dbReference>
<keyword evidence="7" id="KW-1185">Reference proteome</keyword>
<dbReference type="InterPro" id="IPR011004">
    <property type="entry name" value="Trimer_LpxA-like_sf"/>
</dbReference>
<dbReference type="NCBIfam" id="TIGR03570">
    <property type="entry name" value="NeuD_NnaD"/>
    <property type="match status" value="1"/>
</dbReference>
<feature type="domain" description="PglD N-terminal" evidence="5">
    <location>
        <begin position="3"/>
        <end position="81"/>
    </location>
</feature>
<dbReference type="Gene3D" id="3.40.50.20">
    <property type="match status" value="1"/>
</dbReference>
<evidence type="ECO:0000313" key="6">
    <source>
        <dbReference type="EMBL" id="SHF10513.1"/>
    </source>
</evidence>
<name>A0A1M4YXJ5_MARH1</name>
<dbReference type="InterPro" id="IPR020019">
    <property type="entry name" value="AcTrfase_PglD-like"/>
</dbReference>
<keyword evidence="1" id="KW-0808">Transferase</keyword>
<feature type="binding site" evidence="4">
    <location>
        <position position="70"/>
    </location>
    <ligand>
        <name>substrate</name>
    </ligand>
</feature>
<dbReference type="PROSITE" id="PS00101">
    <property type="entry name" value="HEXAPEP_TRANSFERASES"/>
    <property type="match status" value="1"/>
</dbReference>
<evidence type="ECO:0000313" key="7">
    <source>
        <dbReference type="Proteomes" id="UP000184334"/>
    </source>
</evidence>
<dbReference type="AlphaFoldDB" id="A0A1M4YXJ5"/>
<evidence type="ECO:0000256" key="4">
    <source>
        <dbReference type="PIRSR" id="PIRSR620019-2"/>
    </source>
</evidence>
<proteinExistence type="predicted"/>
<keyword evidence="2" id="KW-0677">Repeat</keyword>
<evidence type="ECO:0000256" key="2">
    <source>
        <dbReference type="ARBA" id="ARBA00022737"/>
    </source>
</evidence>
<dbReference type="PANTHER" id="PTHR43300">
    <property type="entry name" value="ACETYLTRANSFERASE"/>
    <property type="match status" value="1"/>
</dbReference>
<dbReference type="OrthoDB" id="9801456at2"/>
<reference evidence="6" key="1">
    <citation type="submission" date="2016-11" db="EMBL/GenBank/DDBJ databases">
        <authorList>
            <person name="Varghese N."/>
            <person name="Submissions S."/>
        </authorList>
    </citation>
    <scope>NUCLEOTIDE SEQUENCE [LARGE SCALE GENOMIC DNA]</scope>
    <source>
        <strain evidence="6">DSM 16785</strain>
    </source>
</reference>
<dbReference type="Pfam" id="PF17836">
    <property type="entry name" value="PglD_N"/>
    <property type="match status" value="1"/>
</dbReference>
<dbReference type="InterPro" id="IPR018357">
    <property type="entry name" value="Hexapep_transf_CS"/>
</dbReference>
<dbReference type="GO" id="GO:0016746">
    <property type="term" value="F:acyltransferase activity"/>
    <property type="evidence" value="ECO:0007669"/>
    <property type="project" value="UniProtKB-KW"/>
</dbReference>
<gene>
    <name evidence="6" type="ORF">SAMN02745164_01793</name>
</gene>
<dbReference type="Proteomes" id="UP000184334">
    <property type="component" value="Unassembled WGS sequence"/>
</dbReference>
<feature type="active site" description="Proton acceptor" evidence="3">
    <location>
        <position position="137"/>
    </location>
</feature>
<dbReference type="EMBL" id="FQUI01000035">
    <property type="protein sequence ID" value="SHF10513.1"/>
    <property type="molecule type" value="Genomic_DNA"/>
</dbReference>
<dbReference type="STRING" id="1122195.SAMN02745164_01793"/>
<evidence type="ECO:0000259" key="5">
    <source>
        <dbReference type="Pfam" id="PF17836"/>
    </source>
</evidence>
<evidence type="ECO:0000256" key="3">
    <source>
        <dbReference type="PIRSR" id="PIRSR620019-1"/>
    </source>
</evidence>
<evidence type="ECO:0000256" key="1">
    <source>
        <dbReference type="ARBA" id="ARBA00022679"/>
    </source>
</evidence>
<accession>A0A1M4YXJ5</accession>